<evidence type="ECO:0000256" key="9">
    <source>
        <dbReference type="SAM" id="MobiDB-lite"/>
    </source>
</evidence>
<evidence type="ECO:0000313" key="12">
    <source>
        <dbReference type="Proteomes" id="UP001151518"/>
    </source>
</evidence>
<dbReference type="Pfam" id="PF06645">
    <property type="entry name" value="SPC12"/>
    <property type="match status" value="1"/>
</dbReference>
<evidence type="ECO:0000256" key="1">
    <source>
        <dbReference type="ARBA" id="ARBA00004477"/>
    </source>
</evidence>
<keyword evidence="4 10" id="KW-0812">Transmembrane</keyword>
<name>A0A9W8L0Z5_9FUNG</name>
<organism evidence="11 12">
    <name type="scientific">Coemansia spiralis</name>
    <dbReference type="NCBI Taxonomy" id="417178"/>
    <lineage>
        <taxon>Eukaryota</taxon>
        <taxon>Fungi</taxon>
        <taxon>Fungi incertae sedis</taxon>
        <taxon>Zoopagomycota</taxon>
        <taxon>Kickxellomycotina</taxon>
        <taxon>Kickxellomycetes</taxon>
        <taxon>Kickxellales</taxon>
        <taxon>Kickxellaceae</taxon>
        <taxon>Coemansia</taxon>
    </lineage>
</organism>
<evidence type="ECO:0000256" key="8">
    <source>
        <dbReference type="ARBA" id="ARBA00045204"/>
    </source>
</evidence>
<dbReference type="EMBL" id="JANBTW010000004">
    <property type="protein sequence ID" value="KAJ2680585.1"/>
    <property type="molecule type" value="Genomic_DNA"/>
</dbReference>
<dbReference type="GO" id="GO:0045047">
    <property type="term" value="P:protein targeting to ER"/>
    <property type="evidence" value="ECO:0007669"/>
    <property type="project" value="TreeGrafter"/>
</dbReference>
<evidence type="ECO:0000256" key="2">
    <source>
        <dbReference type="ARBA" id="ARBA00005245"/>
    </source>
</evidence>
<accession>A0A9W8L0Z5</accession>
<evidence type="ECO:0000256" key="5">
    <source>
        <dbReference type="ARBA" id="ARBA00022824"/>
    </source>
</evidence>
<feature type="transmembrane region" description="Helical" evidence="10">
    <location>
        <begin position="48"/>
        <end position="71"/>
    </location>
</feature>
<dbReference type="AlphaFoldDB" id="A0A9W8L0Z5"/>
<evidence type="ECO:0000256" key="3">
    <source>
        <dbReference type="ARBA" id="ARBA00017059"/>
    </source>
</evidence>
<protein>
    <recommendedName>
        <fullName evidence="3">Signal peptidase complex subunit 1</fullName>
    </recommendedName>
</protein>
<dbReference type="InterPro" id="IPR009542">
    <property type="entry name" value="Spc1/SPCS1"/>
</dbReference>
<gene>
    <name evidence="11" type="ORF">GGI25_000558</name>
</gene>
<evidence type="ECO:0000256" key="10">
    <source>
        <dbReference type="SAM" id="Phobius"/>
    </source>
</evidence>
<feature type="transmembrane region" description="Helical" evidence="10">
    <location>
        <begin position="20"/>
        <end position="41"/>
    </location>
</feature>
<dbReference type="GO" id="GO:0006465">
    <property type="term" value="P:signal peptide processing"/>
    <property type="evidence" value="ECO:0007669"/>
    <property type="project" value="InterPro"/>
</dbReference>
<comment type="caution">
    <text evidence="11">The sequence shown here is derived from an EMBL/GenBank/DDBJ whole genome shotgun (WGS) entry which is preliminary data.</text>
</comment>
<dbReference type="PANTHER" id="PTHR13202">
    <property type="entry name" value="MICROSOMAL SIGNAL PEPTIDASE 12 KDA SUBUNIT"/>
    <property type="match status" value="1"/>
</dbReference>
<reference evidence="11" key="1">
    <citation type="submission" date="2022-07" db="EMBL/GenBank/DDBJ databases">
        <title>Phylogenomic reconstructions and comparative analyses of Kickxellomycotina fungi.</title>
        <authorList>
            <person name="Reynolds N.K."/>
            <person name="Stajich J.E."/>
            <person name="Barry K."/>
            <person name="Grigoriev I.V."/>
            <person name="Crous P."/>
            <person name="Smith M.E."/>
        </authorList>
    </citation>
    <scope>NUCLEOTIDE SEQUENCE</scope>
    <source>
        <strain evidence="11">NRRL 3115</strain>
    </source>
</reference>
<feature type="compositionally biased region" description="Acidic residues" evidence="9">
    <location>
        <begin position="104"/>
        <end position="113"/>
    </location>
</feature>
<keyword evidence="7 10" id="KW-0472">Membrane</keyword>
<keyword evidence="6 10" id="KW-1133">Transmembrane helix</keyword>
<evidence type="ECO:0000256" key="4">
    <source>
        <dbReference type="ARBA" id="ARBA00022692"/>
    </source>
</evidence>
<comment type="function">
    <text evidence="8">Component of the signal peptidase complex (SPC) which catalyzes the cleavage of N-terminal signal sequences from nascent proteins as they are translocated into the lumen of the endoplasmic reticulum. Dispensable for SPC enzymatic activity.</text>
</comment>
<evidence type="ECO:0000256" key="6">
    <source>
        <dbReference type="ARBA" id="ARBA00022989"/>
    </source>
</evidence>
<proteinExistence type="inferred from homology"/>
<comment type="similarity">
    <text evidence="2">Belongs to the SPCS1 family.</text>
</comment>
<dbReference type="Proteomes" id="UP001151518">
    <property type="component" value="Unassembled WGS sequence"/>
</dbReference>
<feature type="compositionally biased region" description="Polar residues" evidence="9">
    <location>
        <begin position="84"/>
        <end position="99"/>
    </location>
</feature>
<evidence type="ECO:0000313" key="11">
    <source>
        <dbReference type="EMBL" id="KAJ2680585.1"/>
    </source>
</evidence>
<feature type="region of interest" description="Disordered" evidence="9">
    <location>
        <begin position="84"/>
        <end position="113"/>
    </location>
</feature>
<evidence type="ECO:0000256" key="7">
    <source>
        <dbReference type="ARBA" id="ARBA00023136"/>
    </source>
</evidence>
<dbReference type="PANTHER" id="PTHR13202:SF0">
    <property type="entry name" value="SIGNAL PEPTIDASE COMPLEX SUBUNIT 1"/>
    <property type="match status" value="1"/>
</dbReference>
<sequence length="113" mass="12552">MDFLRPVFESGRIDFKGQSLASSLATMLLVCSGIAAFGVGYSMERLSLCFYTYVLGIAVTYMVVLLPWPFFRRNPMVWLARSSNGSKSTLVDSPNQSRKTLVEDVSDDSDDAH</sequence>
<keyword evidence="5" id="KW-0256">Endoplasmic reticulum</keyword>
<dbReference type="GO" id="GO:0005787">
    <property type="term" value="C:signal peptidase complex"/>
    <property type="evidence" value="ECO:0007669"/>
    <property type="project" value="InterPro"/>
</dbReference>
<dbReference type="OrthoDB" id="263893at2759"/>
<comment type="subcellular location">
    <subcellularLocation>
        <location evidence="1">Endoplasmic reticulum membrane</location>
        <topology evidence="1">Multi-pass membrane protein</topology>
    </subcellularLocation>
</comment>